<sequence>MPGLITFVRKFLKRVSSAGASADSVVPVVSSVAPVVSSVATSVAPVVTSVLASAALDAEESVAPAPTWVVPVVSSTVASPVVMVSTDRPLLAPRIFSDLNGLKIRHMSLDDMPDDFLDRMDVEDVVSSPAPALSLDLGRPFTLDTPEFVASVLDRTELPHRLHVPVQVVSVEPLSDEGAG</sequence>
<accession>A0AAF0Y8X1</accession>
<evidence type="ECO:0000313" key="1">
    <source>
        <dbReference type="EMBL" id="WOO82087.1"/>
    </source>
</evidence>
<evidence type="ECO:0000313" key="2">
    <source>
        <dbReference type="Proteomes" id="UP000827549"/>
    </source>
</evidence>
<dbReference type="RefSeq" id="XP_062628119.1">
    <property type="nucleotide sequence ID" value="XM_062772135.1"/>
</dbReference>
<dbReference type="GeneID" id="87808818"/>
<gene>
    <name evidence="1" type="ORF">LOC62_04G005589</name>
</gene>
<dbReference type="EMBL" id="CP086717">
    <property type="protein sequence ID" value="WOO82087.1"/>
    <property type="molecule type" value="Genomic_DNA"/>
</dbReference>
<proteinExistence type="predicted"/>
<protein>
    <submittedName>
        <fullName evidence="1">Uncharacterized protein</fullName>
    </submittedName>
</protein>
<reference evidence="1" key="1">
    <citation type="submission" date="2023-10" db="EMBL/GenBank/DDBJ databases">
        <authorList>
            <person name="Noh H."/>
        </authorList>
    </citation>
    <scope>NUCLEOTIDE SEQUENCE</scope>
    <source>
        <strain evidence="1">DUCC4014</strain>
    </source>
</reference>
<name>A0AAF0Y8X1_9TREE</name>
<dbReference type="Proteomes" id="UP000827549">
    <property type="component" value="Chromosome 4"/>
</dbReference>
<dbReference type="AlphaFoldDB" id="A0AAF0Y8X1"/>
<organism evidence="1 2">
    <name type="scientific">Vanrija pseudolonga</name>
    <dbReference type="NCBI Taxonomy" id="143232"/>
    <lineage>
        <taxon>Eukaryota</taxon>
        <taxon>Fungi</taxon>
        <taxon>Dikarya</taxon>
        <taxon>Basidiomycota</taxon>
        <taxon>Agaricomycotina</taxon>
        <taxon>Tremellomycetes</taxon>
        <taxon>Trichosporonales</taxon>
        <taxon>Trichosporonaceae</taxon>
        <taxon>Vanrija</taxon>
    </lineage>
</organism>
<keyword evidence="2" id="KW-1185">Reference proteome</keyword>